<dbReference type="InterPro" id="IPR013210">
    <property type="entry name" value="LRR_N_plant-typ"/>
</dbReference>
<dbReference type="GO" id="GO:0004672">
    <property type="term" value="F:protein kinase activity"/>
    <property type="evidence" value="ECO:0007669"/>
    <property type="project" value="InterPro"/>
</dbReference>
<organism evidence="13 14">
    <name type="scientific">Trapa natans</name>
    <name type="common">Water chestnut</name>
    <dbReference type="NCBI Taxonomy" id="22666"/>
    <lineage>
        <taxon>Eukaryota</taxon>
        <taxon>Viridiplantae</taxon>
        <taxon>Streptophyta</taxon>
        <taxon>Embryophyta</taxon>
        <taxon>Tracheophyta</taxon>
        <taxon>Spermatophyta</taxon>
        <taxon>Magnoliopsida</taxon>
        <taxon>eudicotyledons</taxon>
        <taxon>Gunneridae</taxon>
        <taxon>Pentapetalae</taxon>
        <taxon>rosids</taxon>
        <taxon>malvids</taxon>
        <taxon>Myrtales</taxon>
        <taxon>Lythraceae</taxon>
        <taxon>Trapa</taxon>
    </lineage>
</organism>
<dbReference type="PROSITE" id="PS50011">
    <property type="entry name" value="PROTEIN_KINASE_DOM"/>
    <property type="match status" value="1"/>
</dbReference>
<keyword evidence="14" id="KW-1185">Reference proteome</keyword>
<evidence type="ECO:0000256" key="10">
    <source>
        <dbReference type="ARBA" id="ARBA00023180"/>
    </source>
</evidence>
<evidence type="ECO:0000256" key="9">
    <source>
        <dbReference type="ARBA" id="ARBA00023136"/>
    </source>
</evidence>
<evidence type="ECO:0000256" key="8">
    <source>
        <dbReference type="ARBA" id="ARBA00022989"/>
    </source>
</evidence>
<evidence type="ECO:0000256" key="4">
    <source>
        <dbReference type="ARBA" id="ARBA00022614"/>
    </source>
</evidence>
<keyword evidence="8 11" id="KW-1133">Transmembrane helix</keyword>
<dbReference type="SUPFAM" id="SSF56112">
    <property type="entry name" value="Protein kinase-like (PK-like)"/>
    <property type="match status" value="1"/>
</dbReference>
<dbReference type="PANTHER" id="PTHR48007">
    <property type="entry name" value="LEUCINE-RICH REPEAT RECEPTOR-LIKE PROTEIN KINASE PXC1"/>
    <property type="match status" value="1"/>
</dbReference>
<evidence type="ECO:0000256" key="7">
    <source>
        <dbReference type="ARBA" id="ARBA00022737"/>
    </source>
</evidence>
<dbReference type="Gene3D" id="1.10.510.10">
    <property type="entry name" value="Transferase(Phosphotransferase) domain 1"/>
    <property type="match status" value="1"/>
</dbReference>
<dbReference type="GO" id="GO:0005524">
    <property type="term" value="F:ATP binding"/>
    <property type="evidence" value="ECO:0007669"/>
    <property type="project" value="InterPro"/>
</dbReference>
<dbReference type="InterPro" id="IPR000719">
    <property type="entry name" value="Prot_kinase_dom"/>
</dbReference>
<evidence type="ECO:0000313" key="14">
    <source>
        <dbReference type="Proteomes" id="UP001346149"/>
    </source>
</evidence>
<dbReference type="AlphaFoldDB" id="A0AAN7QQA4"/>
<dbReference type="InterPro" id="IPR046959">
    <property type="entry name" value="PRK1-6/SRF4-like"/>
</dbReference>
<dbReference type="InterPro" id="IPR032675">
    <property type="entry name" value="LRR_dom_sf"/>
</dbReference>
<dbReference type="PROSITE" id="PS00108">
    <property type="entry name" value="PROTEIN_KINASE_ST"/>
    <property type="match status" value="1"/>
</dbReference>
<evidence type="ECO:0000256" key="2">
    <source>
        <dbReference type="ARBA" id="ARBA00008684"/>
    </source>
</evidence>
<comment type="subcellular location">
    <subcellularLocation>
        <location evidence="1">Membrane</location>
        <topology evidence="1">Single-pass type I membrane protein</topology>
    </subcellularLocation>
</comment>
<keyword evidence="6" id="KW-0732">Signal</keyword>
<evidence type="ECO:0000313" key="13">
    <source>
        <dbReference type="EMBL" id="KAK4775339.1"/>
    </source>
</evidence>
<gene>
    <name evidence="13" type="ORF">SAY86_010274</name>
</gene>
<dbReference type="InterPro" id="IPR001245">
    <property type="entry name" value="Ser-Thr/Tyr_kinase_cat_dom"/>
</dbReference>
<dbReference type="FunFam" id="3.80.10.10:FF:000233">
    <property type="entry name" value="Leucine-rich repeat receptor-like protein kinase TDR"/>
    <property type="match status" value="1"/>
</dbReference>
<feature type="domain" description="Protein kinase" evidence="12">
    <location>
        <begin position="721"/>
        <end position="984"/>
    </location>
</feature>
<dbReference type="InterPro" id="IPR008271">
    <property type="entry name" value="Ser/Thr_kinase_AS"/>
</dbReference>
<reference evidence="13 14" key="1">
    <citation type="journal article" date="2023" name="Hortic Res">
        <title>Pangenome of water caltrop reveals structural variations and asymmetric subgenome divergence after allopolyploidization.</title>
        <authorList>
            <person name="Zhang X."/>
            <person name="Chen Y."/>
            <person name="Wang L."/>
            <person name="Yuan Y."/>
            <person name="Fang M."/>
            <person name="Shi L."/>
            <person name="Lu R."/>
            <person name="Comes H.P."/>
            <person name="Ma Y."/>
            <person name="Chen Y."/>
            <person name="Huang G."/>
            <person name="Zhou Y."/>
            <person name="Zheng Z."/>
            <person name="Qiu Y."/>
        </authorList>
    </citation>
    <scope>NUCLEOTIDE SEQUENCE [LARGE SCALE GENOMIC DNA]</scope>
    <source>
        <strain evidence="13">F231</strain>
    </source>
</reference>
<keyword evidence="5 11" id="KW-0812">Transmembrane</keyword>
<sequence length="986" mass="107883">MLHLFFPFFSLNLYLPACKFFLMDITQRFPLNILLFLTFVPFICPTSTITDILTGALLSLKSDFTDPRNTLQDWSIKSETDPSQLQPTIQSCSWSGITCNANKTTLVSINLSGRNLGGSLSGKKLSFFRDLQHFNLSYNSFSGPLPAEIFNLTELRTLDISRNNFSGEFPGKVSFLGMKSLVLIDAFSNSFSGHLPGNLPQAKALEVLNLAGSYFSGGIPPQYGRFESIRFIHLAGNFLSGRIPPELGSLRTLTHMEIGYNSYEGGIPLEFGNLSEITYLDMADANLSGPIPKELSNLTKLESLFLFQNHLVGLLPWELSRIESLADLDLSDNLISGPIPESFSGLKNLRLLSLFYNSMNGTVPHSISQLPSLETLFIWNNFFGGSLPGDLGMNLNLKWVDVSTNNLVGPIPPRICSGGALTKLIMFSNRFSGTLLPLASGCASLVRLRLEDNSFSGGIPFNFSRLSYIDLSMNNITGPIPPEISGASNLQYFNVSRNPGIRGTIPAGIWSMPSLKNLSMSGCNIGGELPAFGSSCGSVSVIELGENALTGSIPEGISSCHELRRIDFSGNDLTGQIPQGIASLPSLTAFDLSRNNLTGLIPSRFGDSLSLRQFNVSFNDMYGSIPSGKAFISMDRSSYIGNRRLCGPPLRPCPNSVAILGSRSGAKGKLMLVLLLLCLGLVILTTLFVLGLFYFIKGRKRGSWKMISFDGLPQFTPNDILRSFEVSSAGGPVVSSKAVLPTGITVSVKKIEWALRKRMVILLGLINRMGDARHPNLARLLGFCHNREVAYLLYDYLPNGNLVERIGTNKHDWRDKLRVVSGIARGLCYLHHECIPPIPHGDLKSSNVVFDDNMEPRLTGFGLKHLAWLSLDSSAVAISDRDSEEFSSAIKDQIEMDIFNFGEIIVDILTNGRLAGSGESIQSKSKDVLLREICSSGNRFVPDGSVKEEVKLVLEIALLCTQRQAADRPTARDALKLLMEHKKPGE</sequence>
<evidence type="ECO:0000256" key="5">
    <source>
        <dbReference type="ARBA" id="ARBA00022692"/>
    </source>
</evidence>
<evidence type="ECO:0000256" key="6">
    <source>
        <dbReference type="ARBA" id="ARBA00022729"/>
    </source>
</evidence>
<dbReference type="Pfam" id="PF07714">
    <property type="entry name" value="PK_Tyr_Ser-Thr"/>
    <property type="match status" value="1"/>
</dbReference>
<dbReference type="FunFam" id="3.80.10.10:FF:000896">
    <property type="entry name" value="Leucine-rich repeat receptor-like protein kinase"/>
    <property type="match status" value="1"/>
</dbReference>
<comment type="caution">
    <text evidence="13">The sequence shown here is derived from an EMBL/GenBank/DDBJ whole genome shotgun (WGS) entry which is preliminary data.</text>
</comment>
<evidence type="ECO:0000256" key="3">
    <source>
        <dbReference type="ARBA" id="ARBA00009592"/>
    </source>
</evidence>
<proteinExistence type="inferred from homology"/>
<evidence type="ECO:0000259" key="12">
    <source>
        <dbReference type="PROSITE" id="PS50011"/>
    </source>
</evidence>
<name>A0AAN7QQA4_TRANT</name>
<dbReference type="InterPro" id="IPR001611">
    <property type="entry name" value="Leu-rich_rpt"/>
</dbReference>
<dbReference type="Pfam" id="PF13855">
    <property type="entry name" value="LRR_8"/>
    <property type="match status" value="1"/>
</dbReference>
<keyword evidence="4" id="KW-0433">Leucine-rich repeat</keyword>
<dbReference type="Pfam" id="PF00560">
    <property type="entry name" value="LRR_1"/>
    <property type="match status" value="7"/>
</dbReference>
<dbReference type="Proteomes" id="UP001346149">
    <property type="component" value="Unassembled WGS sequence"/>
</dbReference>
<dbReference type="EMBL" id="JAXQNO010000019">
    <property type="protein sequence ID" value="KAK4775339.1"/>
    <property type="molecule type" value="Genomic_DNA"/>
</dbReference>
<dbReference type="GO" id="GO:0009791">
    <property type="term" value="P:post-embryonic development"/>
    <property type="evidence" value="ECO:0007669"/>
    <property type="project" value="UniProtKB-ARBA"/>
</dbReference>
<dbReference type="Pfam" id="PF08263">
    <property type="entry name" value="LRRNT_2"/>
    <property type="match status" value="1"/>
</dbReference>
<dbReference type="InterPro" id="IPR011009">
    <property type="entry name" value="Kinase-like_dom_sf"/>
</dbReference>
<dbReference type="GO" id="GO:0016020">
    <property type="term" value="C:membrane"/>
    <property type="evidence" value="ECO:0007669"/>
    <property type="project" value="UniProtKB-SubCell"/>
</dbReference>
<keyword evidence="7" id="KW-0677">Repeat</keyword>
<comment type="similarity">
    <text evidence="3">Belongs to the RLP family.</text>
</comment>
<dbReference type="PANTHER" id="PTHR48007:SF76">
    <property type="entry name" value="OS03G0145102 PROTEIN"/>
    <property type="match status" value="1"/>
</dbReference>
<comment type="similarity">
    <text evidence="2">Belongs to the protein kinase superfamily. Ser/Thr protein kinase family.</text>
</comment>
<keyword evidence="9 11" id="KW-0472">Membrane</keyword>
<feature type="transmembrane region" description="Helical" evidence="11">
    <location>
        <begin position="670"/>
        <end position="696"/>
    </location>
</feature>
<dbReference type="SUPFAM" id="SSF52047">
    <property type="entry name" value="RNI-like"/>
    <property type="match status" value="2"/>
</dbReference>
<dbReference type="SMART" id="SM00220">
    <property type="entry name" value="S_TKc"/>
    <property type="match status" value="1"/>
</dbReference>
<evidence type="ECO:0000256" key="1">
    <source>
        <dbReference type="ARBA" id="ARBA00004479"/>
    </source>
</evidence>
<evidence type="ECO:0000256" key="11">
    <source>
        <dbReference type="SAM" id="Phobius"/>
    </source>
</evidence>
<protein>
    <recommendedName>
        <fullName evidence="12">Protein kinase domain-containing protein</fullName>
    </recommendedName>
</protein>
<accession>A0AAN7QQA4</accession>
<dbReference type="FunFam" id="3.80.10.10:FF:000275">
    <property type="entry name" value="Leucine-rich repeat receptor-like protein kinase"/>
    <property type="match status" value="1"/>
</dbReference>
<keyword evidence="10" id="KW-0325">Glycoprotein</keyword>
<dbReference type="Gene3D" id="3.80.10.10">
    <property type="entry name" value="Ribonuclease Inhibitor"/>
    <property type="match status" value="4"/>
</dbReference>